<protein>
    <submittedName>
        <fullName evidence="2">1-acyl-sn-glycerol-3-phosphate acyltransferase</fullName>
    </submittedName>
</protein>
<keyword evidence="2" id="KW-0012">Acyltransferase</keyword>
<name>A0ABW6CU30_9CAUL</name>
<proteinExistence type="predicted"/>
<feature type="domain" description="Phospholipid/glycerol acyltransferase" evidence="1">
    <location>
        <begin position="94"/>
        <end position="217"/>
    </location>
</feature>
<accession>A0ABW6CU30</accession>
<dbReference type="EMBL" id="JAOTJD010000029">
    <property type="protein sequence ID" value="MFD3265206.1"/>
    <property type="molecule type" value="Genomic_DNA"/>
</dbReference>
<sequence length="290" mass="32603">MSSVATEALPARRAYHDHIVDTLIAERAPKLSGGVAWPLLRPLLYRLLDYRKARSMADAIAPMGGREALDYVSRLLDVKVSARGLDRVPRTGRLVLICNHPTGIADGVAVYDALRALRPDVCFYANSDAHRVSEAFGEVLIPVEWREEKRTRERTRNTLNLTREVLEAERPLVIFPAGRLARRGLDGALAESPWMSSALSIARKYEAPIVPLHLSGPWSTLFHFFHRFSPELRDITLFHELLNKRGQQFHLTVGPIVGPERLDTDVTTATDQLKAYVEHVLPQHPDRAFA</sequence>
<dbReference type="Pfam" id="PF01553">
    <property type="entry name" value="Acyltransferase"/>
    <property type="match status" value="1"/>
</dbReference>
<dbReference type="RefSeq" id="WP_304776370.1">
    <property type="nucleotide sequence ID" value="NZ_JAOTJD010000029.1"/>
</dbReference>
<comment type="caution">
    <text evidence="2">The sequence shown here is derived from an EMBL/GenBank/DDBJ whole genome shotgun (WGS) entry which is preliminary data.</text>
</comment>
<dbReference type="Proteomes" id="UP001598130">
    <property type="component" value="Unassembled WGS sequence"/>
</dbReference>
<keyword evidence="3" id="KW-1185">Reference proteome</keyword>
<dbReference type="InterPro" id="IPR002123">
    <property type="entry name" value="Plipid/glycerol_acylTrfase"/>
</dbReference>
<evidence type="ECO:0000313" key="2">
    <source>
        <dbReference type="EMBL" id="MFD3265206.1"/>
    </source>
</evidence>
<dbReference type="SMART" id="SM00563">
    <property type="entry name" value="PlsC"/>
    <property type="match status" value="1"/>
</dbReference>
<reference evidence="2 3" key="1">
    <citation type="submission" date="2022-09" db="EMBL/GenBank/DDBJ databases">
        <title>New species of Phenylobacterium.</title>
        <authorList>
            <person name="Mieszkin S."/>
        </authorList>
    </citation>
    <scope>NUCLEOTIDE SEQUENCE [LARGE SCALE GENOMIC DNA]</scope>
    <source>
        <strain evidence="2 3">HK31-G</strain>
    </source>
</reference>
<evidence type="ECO:0000313" key="3">
    <source>
        <dbReference type="Proteomes" id="UP001598130"/>
    </source>
</evidence>
<evidence type="ECO:0000259" key="1">
    <source>
        <dbReference type="SMART" id="SM00563"/>
    </source>
</evidence>
<keyword evidence="2" id="KW-0808">Transferase</keyword>
<dbReference type="SUPFAM" id="SSF69593">
    <property type="entry name" value="Glycerol-3-phosphate (1)-acyltransferase"/>
    <property type="match status" value="1"/>
</dbReference>
<gene>
    <name evidence="2" type="ORF">OCL97_14710</name>
</gene>
<dbReference type="GO" id="GO:0016746">
    <property type="term" value="F:acyltransferase activity"/>
    <property type="evidence" value="ECO:0007669"/>
    <property type="project" value="UniProtKB-KW"/>
</dbReference>
<organism evidence="2 3">
    <name type="scientific">Phenylobacterium ferrooxidans</name>
    <dbReference type="NCBI Taxonomy" id="2982689"/>
    <lineage>
        <taxon>Bacteria</taxon>
        <taxon>Pseudomonadati</taxon>
        <taxon>Pseudomonadota</taxon>
        <taxon>Alphaproteobacteria</taxon>
        <taxon>Caulobacterales</taxon>
        <taxon>Caulobacteraceae</taxon>
        <taxon>Phenylobacterium</taxon>
    </lineage>
</organism>